<reference evidence="1" key="1">
    <citation type="submission" date="2019-08" db="EMBL/GenBank/DDBJ databases">
        <authorList>
            <person name="Kucharzyk K."/>
            <person name="Murdoch R.W."/>
            <person name="Higgins S."/>
            <person name="Loffler F."/>
        </authorList>
    </citation>
    <scope>NUCLEOTIDE SEQUENCE</scope>
</reference>
<comment type="caution">
    <text evidence="1">The sequence shown here is derived from an EMBL/GenBank/DDBJ whole genome shotgun (WGS) entry which is preliminary data.</text>
</comment>
<gene>
    <name evidence="1" type="ORF">SDC9_161175</name>
</gene>
<dbReference type="AlphaFoldDB" id="A0A645FKI6"/>
<organism evidence="1">
    <name type="scientific">bioreactor metagenome</name>
    <dbReference type="NCBI Taxonomy" id="1076179"/>
    <lineage>
        <taxon>unclassified sequences</taxon>
        <taxon>metagenomes</taxon>
        <taxon>ecological metagenomes</taxon>
    </lineage>
</organism>
<accession>A0A645FKI6</accession>
<sequence>MGNGALSSAGGADHGGYLSLARKKRDVLQGLLFLRGFIGEGNPSKLHLTAAAGSRHVGFWQLRPGQHLVHPLHAAGNLHGGAGDVHDLHHHRGHRGRKQQIENEGHGVGGVILGM</sequence>
<dbReference type="EMBL" id="VSSQ01060407">
    <property type="protein sequence ID" value="MPN13849.1"/>
    <property type="molecule type" value="Genomic_DNA"/>
</dbReference>
<name>A0A645FKI6_9ZZZZ</name>
<evidence type="ECO:0000313" key="1">
    <source>
        <dbReference type="EMBL" id="MPN13849.1"/>
    </source>
</evidence>
<proteinExistence type="predicted"/>
<protein>
    <submittedName>
        <fullName evidence="1">Uncharacterized protein</fullName>
    </submittedName>
</protein>